<evidence type="ECO:0000313" key="1">
    <source>
        <dbReference type="EMBL" id="MBW81943.1"/>
    </source>
</evidence>
<dbReference type="EMBL" id="GGEC01001460">
    <property type="protein sequence ID" value="MBW81943.1"/>
    <property type="molecule type" value="Transcribed_RNA"/>
</dbReference>
<name>A0A2P2IL78_RHIMU</name>
<organism evidence="1">
    <name type="scientific">Rhizophora mucronata</name>
    <name type="common">Asiatic mangrove</name>
    <dbReference type="NCBI Taxonomy" id="61149"/>
    <lineage>
        <taxon>Eukaryota</taxon>
        <taxon>Viridiplantae</taxon>
        <taxon>Streptophyta</taxon>
        <taxon>Embryophyta</taxon>
        <taxon>Tracheophyta</taxon>
        <taxon>Spermatophyta</taxon>
        <taxon>Magnoliopsida</taxon>
        <taxon>eudicotyledons</taxon>
        <taxon>Gunneridae</taxon>
        <taxon>Pentapetalae</taxon>
        <taxon>rosids</taxon>
        <taxon>fabids</taxon>
        <taxon>Malpighiales</taxon>
        <taxon>Rhizophoraceae</taxon>
        <taxon>Rhizophora</taxon>
    </lineage>
</organism>
<accession>A0A2P2IL78</accession>
<sequence length="59" mass="7098">MNVVICFLGKFCWITIYKLSSGLFLWSCCLPYKFKVLDFQPSNVMLFSYQNFWQWISIV</sequence>
<reference evidence="1" key="1">
    <citation type="submission" date="2018-02" db="EMBL/GenBank/DDBJ databases">
        <title>Rhizophora mucronata_Transcriptome.</title>
        <authorList>
            <person name="Meera S.P."/>
            <person name="Sreeshan A."/>
            <person name="Augustine A."/>
        </authorList>
    </citation>
    <scope>NUCLEOTIDE SEQUENCE</scope>
    <source>
        <tissue evidence="1">Leaf</tissue>
    </source>
</reference>
<dbReference type="AlphaFoldDB" id="A0A2P2IL78"/>
<proteinExistence type="predicted"/>
<protein>
    <submittedName>
        <fullName evidence="1">Uncharacterized protein</fullName>
    </submittedName>
</protein>